<evidence type="ECO:0000313" key="1">
    <source>
        <dbReference type="EMBL" id="PWA42192.1"/>
    </source>
</evidence>
<protein>
    <submittedName>
        <fullName evidence="1">Uncharacterized protein</fullName>
    </submittedName>
</protein>
<name>A0A2U1KZK1_ARTAN</name>
<dbReference type="AlphaFoldDB" id="A0A2U1KZK1"/>
<proteinExistence type="predicted"/>
<evidence type="ECO:0000313" key="2">
    <source>
        <dbReference type="Proteomes" id="UP000245207"/>
    </source>
</evidence>
<dbReference type="Proteomes" id="UP000245207">
    <property type="component" value="Unassembled WGS sequence"/>
</dbReference>
<sequence length="195" mass="22304">MEEHMKLLKESVEFLGKISVTTKDDDPDRNILTDVCKKVDDVHCELRHQISSSDTDASYLIFQDSKSKFIKELVATAEMARVSKYDPDQLLLLRAYHMIDRVRDDLDCTSDAHMSSSVWRKDLTLMINNSRSQVENQLNAICNNVSNLTIKGDCSQHLVRFKEACLRLPMLPSRVNFLTSSCINVPIIICFDPYS</sequence>
<organism evidence="1 2">
    <name type="scientific">Artemisia annua</name>
    <name type="common">Sweet wormwood</name>
    <dbReference type="NCBI Taxonomy" id="35608"/>
    <lineage>
        <taxon>Eukaryota</taxon>
        <taxon>Viridiplantae</taxon>
        <taxon>Streptophyta</taxon>
        <taxon>Embryophyta</taxon>
        <taxon>Tracheophyta</taxon>
        <taxon>Spermatophyta</taxon>
        <taxon>Magnoliopsida</taxon>
        <taxon>eudicotyledons</taxon>
        <taxon>Gunneridae</taxon>
        <taxon>Pentapetalae</taxon>
        <taxon>asterids</taxon>
        <taxon>campanulids</taxon>
        <taxon>Asterales</taxon>
        <taxon>Asteraceae</taxon>
        <taxon>Asteroideae</taxon>
        <taxon>Anthemideae</taxon>
        <taxon>Artemisiinae</taxon>
        <taxon>Artemisia</taxon>
    </lineage>
</organism>
<accession>A0A2U1KZK1</accession>
<reference evidence="1 2" key="1">
    <citation type="journal article" date="2018" name="Mol. Plant">
        <title>The genome of Artemisia annua provides insight into the evolution of Asteraceae family and artemisinin biosynthesis.</title>
        <authorList>
            <person name="Shen Q."/>
            <person name="Zhang L."/>
            <person name="Liao Z."/>
            <person name="Wang S."/>
            <person name="Yan T."/>
            <person name="Shi P."/>
            <person name="Liu M."/>
            <person name="Fu X."/>
            <person name="Pan Q."/>
            <person name="Wang Y."/>
            <person name="Lv Z."/>
            <person name="Lu X."/>
            <person name="Zhang F."/>
            <person name="Jiang W."/>
            <person name="Ma Y."/>
            <person name="Chen M."/>
            <person name="Hao X."/>
            <person name="Li L."/>
            <person name="Tang Y."/>
            <person name="Lv G."/>
            <person name="Zhou Y."/>
            <person name="Sun X."/>
            <person name="Brodelius P.E."/>
            <person name="Rose J.K.C."/>
            <person name="Tang K."/>
        </authorList>
    </citation>
    <scope>NUCLEOTIDE SEQUENCE [LARGE SCALE GENOMIC DNA]</scope>
    <source>
        <strain evidence="2">cv. Huhao1</strain>
        <tissue evidence="1">Leaf</tissue>
    </source>
</reference>
<dbReference type="EMBL" id="PKPP01012560">
    <property type="protein sequence ID" value="PWA42192.1"/>
    <property type="molecule type" value="Genomic_DNA"/>
</dbReference>
<keyword evidence="2" id="KW-1185">Reference proteome</keyword>
<gene>
    <name evidence="1" type="ORF">CTI12_AA410740</name>
</gene>
<comment type="caution">
    <text evidence="1">The sequence shown here is derived from an EMBL/GenBank/DDBJ whole genome shotgun (WGS) entry which is preliminary data.</text>
</comment>